<feature type="transmembrane region" description="Helical" evidence="1">
    <location>
        <begin position="6"/>
        <end position="25"/>
    </location>
</feature>
<evidence type="ECO:0000313" key="2">
    <source>
        <dbReference type="EMBL" id="WQJ53634.1"/>
    </source>
</evidence>
<evidence type="ECO:0000256" key="1">
    <source>
        <dbReference type="SAM" id="Phobius"/>
    </source>
</evidence>
<sequence length="146" mass="16088">MKRTIFVVMASILMATFIFLLGGGCNKNFQKSEIAVIVSNITDSTACIVCDYHPKKSISYKVFVCNAVSNECDKSAKFKISGLNCGSRYEVVVITYNSNHKQVDSTVLNFVTTGIPENKEEVRGIYPPSEDSTVVIFNDEVPDDGK</sequence>
<organism evidence="2 3">
    <name type="scientific">phage Lak_Megaphage_Sonny</name>
    <dbReference type="NCBI Taxonomy" id="3109229"/>
    <lineage>
        <taxon>Viruses</taxon>
        <taxon>Duplodnaviria</taxon>
        <taxon>Heunggongvirae</taxon>
        <taxon>Uroviricota</taxon>
        <taxon>Caudoviricetes</taxon>
        <taxon>Caudoviricetes code 15 clade</taxon>
    </lineage>
</organism>
<dbReference type="InterPro" id="IPR036116">
    <property type="entry name" value="FN3_sf"/>
</dbReference>
<dbReference type="EMBL" id="OR769223">
    <property type="protein sequence ID" value="WQJ53634.1"/>
    <property type="molecule type" value="Genomic_DNA"/>
</dbReference>
<reference evidence="2 3" key="1">
    <citation type="submission" date="2023-11" db="EMBL/GenBank/DDBJ databases">
        <authorList>
            <person name="Cook R."/>
            <person name="Crisci M."/>
            <person name="Pye H."/>
            <person name="Adriaenssens E."/>
            <person name="Santini J."/>
        </authorList>
    </citation>
    <scope>NUCLEOTIDE SEQUENCE [LARGE SCALE GENOMIC DNA]</scope>
    <source>
        <strain evidence="2">Lak_Megaphage_Sonny</strain>
    </source>
</reference>
<keyword evidence="1" id="KW-1133">Transmembrane helix</keyword>
<protein>
    <recommendedName>
        <fullName evidence="4">Lipoprotein</fullName>
    </recommendedName>
</protein>
<name>A0ABZ0Z358_9CAUD</name>
<keyword evidence="3" id="KW-1185">Reference proteome</keyword>
<dbReference type="PROSITE" id="PS51257">
    <property type="entry name" value="PROKAR_LIPOPROTEIN"/>
    <property type="match status" value="1"/>
</dbReference>
<keyword evidence="1" id="KW-0472">Membrane</keyword>
<evidence type="ECO:0000313" key="3">
    <source>
        <dbReference type="Proteomes" id="UP001358193"/>
    </source>
</evidence>
<accession>A0ABZ0Z358</accession>
<dbReference type="SUPFAM" id="SSF49265">
    <property type="entry name" value="Fibronectin type III"/>
    <property type="match status" value="1"/>
</dbReference>
<proteinExistence type="predicted"/>
<keyword evidence="1" id="KW-0812">Transmembrane</keyword>
<evidence type="ECO:0008006" key="4">
    <source>
        <dbReference type="Google" id="ProtNLM"/>
    </source>
</evidence>
<dbReference type="Proteomes" id="UP001358193">
    <property type="component" value="Segment"/>
</dbReference>